<sequence length="266" mass="28115">MTSVVSVSSHELVEVETPQERAQRRLGELGRAVSGVLEVLAAIYRDQDWRFLLDREGHSYNDFGHFIHDQLGGSASNARRYRQGVETLVAPLQEIVGPGTHVPVTPNDVALLGLEGARQVVSAATSRLGELVDAGEQSQALRTLIDENIAARPRRGSPVIVDGDLDELPPAPPAIVPPSEAEPLDEAYSPAPGESGPDDGSRAVGVGDCADIDAGALRRALTLFRDMDPAVAATVLGASRGPVAAGECVEAARRLARLGQILDTTR</sequence>
<gene>
    <name evidence="2" type="ordered locus">Mflv_5523</name>
</gene>
<evidence type="ECO:0000256" key="1">
    <source>
        <dbReference type="SAM" id="MobiDB-lite"/>
    </source>
</evidence>
<organism evidence="2">
    <name type="scientific">Mycolicibacterium gilvum (strain PYR-GCK)</name>
    <name type="common">Mycobacterium gilvum (strain PYR-GCK)</name>
    <dbReference type="NCBI Taxonomy" id="350054"/>
    <lineage>
        <taxon>Bacteria</taxon>
        <taxon>Bacillati</taxon>
        <taxon>Actinomycetota</taxon>
        <taxon>Actinomycetes</taxon>
        <taxon>Mycobacteriales</taxon>
        <taxon>Mycobacteriaceae</taxon>
        <taxon>Mycolicibacterium</taxon>
    </lineage>
</organism>
<dbReference type="HOGENOM" id="CLU_1045168_0_0_11"/>
<dbReference type="AlphaFoldDB" id="A4TFW1"/>
<dbReference type="KEGG" id="mgi:Mflv_5523"/>
<evidence type="ECO:0000313" key="2">
    <source>
        <dbReference type="EMBL" id="ABP47984.1"/>
    </source>
</evidence>
<dbReference type="OrthoDB" id="4748983at2"/>
<feature type="region of interest" description="Disordered" evidence="1">
    <location>
        <begin position="156"/>
        <end position="202"/>
    </location>
</feature>
<accession>A4TFW1</accession>
<keyword evidence="2" id="KW-0614">Plasmid</keyword>
<reference evidence="2" key="1">
    <citation type="submission" date="2007-04" db="EMBL/GenBank/DDBJ databases">
        <title>Complete sequence of plasmid1 pMFLV01 of Mycobacterium gilvum PYR-GCK.</title>
        <authorList>
            <consortium name="US DOE Joint Genome Institute"/>
            <person name="Copeland A."/>
            <person name="Lucas S."/>
            <person name="Lapidus A."/>
            <person name="Barry K."/>
            <person name="Detter J.C."/>
            <person name="Glavina del Rio T."/>
            <person name="Hammon N."/>
            <person name="Israni S."/>
            <person name="Dalin E."/>
            <person name="Tice H."/>
            <person name="Pitluck S."/>
            <person name="Chain P."/>
            <person name="Malfatti S."/>
            <person name="Shin M."/>
            <person name="Vergez L."/>
            <person name="Schmutz J."/>
            <person name="Larimer F."/>
            <person name="Land M."/>
            <person name="Hauser L."/>
            <person name="Kyrpides N."/>
            <person name="Mikhailova N."/>
            <person name="Miller C."/>
            <person name="Richardson P."/>
        </authorList>
    </citation>
    <scope>NUCLEOTIDE SEQUENCE</scope>
    <source>
        <strain evidence="2">PYR-GCK</strain>
        <plasmid evidence="2">pMFLV01</plasmid>
    </source>
</reference>
<dbReference type="EMBL" id="CP000657">
    <property type="protein sequence ID" value="ABP47984.1"/>
    <property type="molecule type" value="Genomic_DNA"/>
</dbReference>
<geneLocation type="plasmid" evidence="2">
    <name>pMFLV01</name>
</geneLocation>
<proteinExistence type="predicted"/>
<name>A4TFW1_MYCGI</name>
<protein>
    <submittedName>
        <fullName evidence="2">Uncharacterized protein</fullName>
    </submittedName>
</protein>